<dbReference type="AlphaFoldDB" id="A0A2N0X9Q6"/>
<dbReference type="InterPro" id="IPR050482">
    <property type="entry name" value="Sensor_HK_TwoCompSys"/>
</dbReference>
<keyword evidence="5" id="KW-0547">Nucleotide-binding</keyword>
<evidence type="ECO:0000259" key="10">
    <source>
        <dbReference type="Pfam" id="PF02518"/>
    </source>
</evidence>
<evidence type="ECO:0000256" key="4">
    <source>
        <dbReference type="ARBA" id="ARBA00022679"/>
    </source>
</evidence>
<keyword evidence="4" id="KW-0808">Transferase</keyword>
<dbReference type="EMBL" id="PJAF01000003">
    <property type="protein sequence ID" value="PKF69438.1"/>
    <property type="molecule type" value="Genomic_DNA"/>
</dbReference>
<dbReference type="STRING" id="1121365.GCA_000375365_00305"/>
<dbReference type="GO" id="GO:0046983">
    <property type="term" value="F:protein dimerization activity"/>
    <property type="evidence" value="ECO:0007669"/>
    <property type="project" value="InterPro"/>
</dbReference>
<feature type="domain" description="Histidine kinase/HSP90-like ATPase" evidence="10">
    <location>
        <begin position="151"/>
        <end position="228"/>
    </location>
</feature>
<dbReference type="OrthoDB" id="5242012at2"/>
<dbReference type="Gene3D" id="3.30.565.10">
    <property type="entry name" value="Histidine kinase-like ATPase, C-terminal domain"/>
    <property type="match status" value="1"/>
</dbReference>
<keyword evidence="3" id="KW-0597">Phosphoprotein</keyword>
<keyword evidence="7" id="KW-0067">ATP-binding</keyword>
<keyword evidence="6 12" id="KW-0418">Kinase</keyword>
<dbReference type="PANTHER" id="PTHR24421:SF10">
    <property type="entry name" value="NITRATE_NITRITE SENSOR PROTEIN NARQ"/>
    <property type="match status" value="1"/>
</dbReference>
<feature type="region of interest" description="Disordered" evidence="9">
    <location>
        <begin position="1"/>
        <end position="21"/>
    </location>
</feature>
<evidence type="ECO:0000256" key="7">
    <source>
        <dbReference type="ARBA" id="ARBA00022840"/>
    </source>
</evidence>
<dbReference type="GO" id="GO:0000155">
    <property type="term" value="F:phosphorelay sensor kinase activity"/>
    <property type="evidence" value="ECO:0007669"/>
    <property type="project" value="InterPro"/>
</dbReference>
<evidence type="ECO:0000256" key="5">
    <source>
        <dbReference type="ARBA" id="ARBA00022741"/>
    </source>
</evidence>
<sequence length="242" mass="25764">MRWFRERRQPEEEPWGSREERQAARIAELTASRRAIADAYEVERQRIERDLHDGAQQYLVAASIKLGEAALDAEGMVLDLVRAAKGDLDAGLDSLRAIVRGVHPQVLSDHGLEAAVRDAAAGYGPHVRVRAPHPLPRLSPSVVAAGYFFAAEALTNATKHAPGAAVSVLLSSDESLRIAVVDEGGGGATLRPGHGLWGMRERLAAFGGELTVVSPPGGPTRVACCIPLLLERGHSALGGEGR</sequence>
<comment type="catalytic activity">
    <reaction evidence="1">
        <text>ATP + protein L-histidine = ADP + protein N-phospho-L-histidine.</text>
        <dbReference type="EC" id="2.7.13.3"/>
    </reaction>
</comment>
<dbReference type="GO" id="GO:0016020">
    <property type="term" value="C:membrane"/>
    <property type="evidence" value="ECO:0007669"/>
    <property type="project" value="InterPro"/>
</dbReference>
<proteinExistence type="predicted"/>
<accession>A0A2N0X9Q6</accession>
<dbReference type="RefSeq" id="WP_101172954.1">
    <property type="nucleotide sequence ID" value="NZ_JAKRKB010000013.1"/>
</dbReference>
<evidence type="ECO:0000313" key="13">
    <source>
        <dbReference type="Proteomes" id="UP000233249"/>
    </source>
</evidence>
<gene>
    <name evidence="12" type="ORF">CXB45_01965</name>
</gene>
<dbReference type="Proteomes" id="UP000233249">
    <property type="component" value="Unassembled WGS sequence"/>
</dbReference>
<dbReference type="Pfam" id="PF07730">
    <property type="entry name" value="HisKA_3"/>
    <property type="match status" value="1"/>
</dbReference>
<dbReference type="InterPro" id="IPR036890">
    <property type="entry name" value="HATPase_C_sf"/>
</dbReference>
<evidence type="ECO:0000256" key="6">
    <source>
        <dbReference type="ARBA" id="ARBA00022777"/>
    </source>
</evidence>
<dbReference type="Gene3D" id="1.20.5.1930">
    <property type="match status" value="1"/>
</dbReference>
<evidence type="ECO:0000256" key="8">
    <source>
        <dbReference type="ARBA" id="ARBA00023012"/>
    </source>
</evidence>
<comment type="caution">
    <text evidence="12">The sequence shown here is derived from an EMBL/GenBank/DDBJ whole genome shotgun (WGS) entry which is preliminary data.</text>
</comment>
<evidence type="ECO:0000313" key="12">
    <source>
        <dbReference type="EMBL" id="PKF69438.1"/>
    </source>
</evidence>
<dbReference type="SUPFAM" id="SSF55874">
    <property type="entry name" value="ATPase domain of HSP90 chaperone/DNA topoisomerase II/histidine kinase"/>
    <property type="match status" value="1"/>
</dbReference>
<evidence type="ECO:0000256" key="1">
    <source>
        <dbReference type="ARBA" id="ARBA00000085"/>
    </source>
</evidence>
<evidence type="ECO:0000259" key="11">
    <source>
        <dbReference type="Pfam" id="PF07730"/>
    </source>
</evidence>
<dbReference type="Pfam" id="PF02518">
    <property type="entry name" value="HATPase_c"/>
    <property type="match status" value="1"/>
</dbReference>
<dbReference type="InterPro" id="IPR003594">
    <property type="entry name" value="HATPase_dom"/>
</dbReference>
<dbReference type="GO" id="GO:0005524">
    <property type="term" value="F:ATP binding"/>
    <property type="evidence" value="ECO:0007669"/>
    <property type="project" value="UniProtKB-KW"/>
</dbReference>
<evidence type="ECO:0000256" key="3">
    <source>
        <dbReference type="ARBA" id="ARBA00022553"/>
    </source>
</evidence>
<feature type="domain" description="Signal transduction histidine kinase subgroup 3 dimerisation and phosphoacceptor" evidence="11">
    <location>
        <begin position="43"/>
        <end position="107"/>
    </location>
</feature>
<reference evidence="12 13" key="1">
    <citation type="submission" date="2017-12" db="EMBL/GenBank/DDBJ databases">
        <title>Corynebacterium mastitidis 16-1433 Genome.</title>
        <authorList>
            <person name="Gulvik C.A."/>
        </authorList>
    </citation>
    <scope>NUCLEOTIDE SEQUENCE [LARGE SCALE GENOMIC DNA]</scope>
    <source>
        <strain evidence="12 13">16-1433</strain>
    </source>
</reference>
<name>A0A2N0X9Q6_9CORY</name>
<keyword evidence="8" id="KW-0902">Two-component regulatory system</keyword>
<evidence type="ECO:0000256" key="9">
    <source>
        <dbReference type="SAM" id="MobiDB-lite"/>
    </source>
</evidence>
<protein>
    <recommendedName>
        <fullName evidence="2">histidine kinase</fullName>
        <ecNumber evidence="2">2.7.13.3</ecNumber>
    </recommendedName>
</protein>
<dbReference type="EC" id="2.7.13.3" evidence="2"/>
<organism evidence="12 13">
    <name type="scientific">Corynebacterium mastitidis</name>
    <dbReference type="NCBI Taxonomy" id="161890"/>
    <lineage>
        <taxon>Bacteria</taxon>
        <taxon>Bacillati</taxon>
        <taxon>Actinomycetota</taxon>
        <taxon>Actinomycetes</taxon>
        <taxon>Mycobacteriales</taxon>
        <taxon>Corynebacteriaceae</taxon>
        <taxon>Corynebacterium</taxon>
    </lineage>
</organism>
<evidence type="ECO:0000256" key="2">
    <source>
        <dbReference type="ARBA" id="ARBA00012438"/>
    </source>
</evidence>
<dbReference type="CDD" id="cd16917">
    <property type="entry name" value="HATPase_UhpB-NarQ-NarX-like"/>
    <property type="match status" value="1"/>
</dbReference>
<dbReference type="InterPro" id="IPR011712">
    <property type="entry name" value="Sig_transdc_His_kin_sub3_dim/P"/>
</dbReference>
<dbReference type="PANTHER" id="PTHR24421">
    <property type="entry name" value="NITRATE/NITRITE SENSOR PROTEIN NARX-RELATED"/>
    <property type="match status" value="1"/>
</dbReference>